<feature type="domain" description="EGF-like" evidence="6">
    <location>
        <begin position="603"/>
        <end position="638"/>
    </location>
</feature>
<evidence type="ECO:0000313" key="9">
    <source>
        <dbReference type="Proteomes" id="UP001642464"/>
    </source>
</evidence>
<keyword evidence="1 5" id="KW-0245">EGF-like domain</keyword>
<proteinExistence type="predicted"/>
<dbReference type="InterPro" id="IPR000742">
    <property type="entry name" value="EGF"/>
</dbReference>
<dbReference type="SUPFAM" id="SSF57196">
    <property type="entry name" value="EGF/Laminin"/>
    <property type="match status" value="1"/>
</dbReference>
<dbReference type="PANTHER" id="PTHR11219:SF69">
    <property type="entry name" value="TENEURIN-A"/>
    <property type="match status" value="1"/>
</dbReference>
<dbReference type="Pfam" id="PF25024">
    <property type="entry name" value="EGF_TEN"/>
    <property type="match status" value="1"/>
</dbReference>
<dbReference type="EMBL" id="CAXAMM010004625">
    <property type="protein sequence ID" value="CAK9004298.1"/>
    <property type="molecule type" value="Genomic_DNA"/>
</dbReference>
<gene>
    <name evidence="8" type="ORF">SCF082_LOCUS8118</name>
</gene>
<dbReference type="PRINTS" id="PR00011">
    <property type="entry name" value="EGFLAMININ"/>
</dbReference>
<dbReference type="SMART" id="SM00181">
    <property type="entry name" value="EGF"/>
    <property type="match status" value="12"/>
</dbReference>
<organism evidence="8 9">
    <name type="scientific">Durusdinium trenchii</name>
    <dbReference type="NCBI Taxonomy" id="1381693"/>
    <lineage>
        <taxon>Eukaryota</taxon>
        <taxon>Sar</taxon>
        <taxon>Alveolata</taxon>
        <taxon>Dinophyceae</taxon>
        <taxon>Suessiales</taxon>
        <taxon>Symbiodiniaceae</taxon>
        <taxon>Durusdinium</taxon>
    </lineage>
</organism>
<feature type="domain" description="EGF-like" evidence="6">
    <location>
        <begin position="328"/>
        <end position="360"/>
    </location>
</feature>
<dbReference type="Gene3D" id="2.10.25.10">
    <property type="entry name" value="Laminin"/>
    <property type="match status" value="8"/>
</dbReference>
<keyword evidence="4" id="KW-0325">Glycoprotein</keyword>
<keyword evidence="2" id="KW-0677">Repeat</keyword>
<name>A0ABP0ISF1_9DINO</name>
<evidence type="ECO:0000313" key="8">
    <source>
        <dbReference type="EMBL" id="CAK9004298.1"/>
    </source>
</evidence>
<feature type="disulfide bond" evidence="5">
    <location>
        <begin position="332"/>
        <end position="342"/>
    </location>
</feature>
<dbReference type="PROSITE" id="PS01186">
    <property type="entry name" value="EGF_2"/>
    <property type="match status" value="5"/>
</dbReference>
<evidence type="ECO:0000259" key="7">
    <source>
        <dbReference type="PROSITE" id="PS50053"/>
    </source>
</evidence>
<dbReference type="InterPro" id="IPR041161">
    <property type="entry name" value="EGF_Tenascin"/>
</dbReference>
<dbReference type="PANTHER" id="PTHR11219">
    <property type="entry name" value="TENEURIN AND N-ACETYLGLUCOSAMINE-1-PHOSPHODIESTER ALPHA-N-ACETYLGLUCOSAMINIDASE"/>
    <property type="match status" value="1"/>
</dbReference>
<evidence type="ECO:0000256" key="4">
    <source>
        <dbReference type="ARBA" id="ARBA00023180"/>
    </source>
</evidence>
<feature type="disulfide bond" evidence="5">
    <location>
        <begin position="476"/>
        <end position="485"/>
    </location>
</feature>
<reference evidence="8 9" key="1">
    <citation type="submission" date="2024-02" db="EMBL/GenBank/DDBJ databases">
        <authorList>
            <person name="Chen Y."/>
            <person name="Shah S."/>
            <person name="Dougan E. K."/>
            <person name="Thang M."/>
            <person name="Chan C."/>
        </authorList>
    </citation>
    <scope>NUCLEOTIDE SEQUENCE [LARGE SCALE GENOMIC DNA]</scope>
</reference>
<feature type="disulfide bond" evidence="5">
    <location>
        <begin position="350"/>
        <end position="359"/>
    </location>
</feature>
<keyword evidence="3 5" id="KW-1015">Disulfide bond</keyword>
<feature type="domain" description="EGF-like" evidence="6">
    <location>
        <begin position="454"/>
        <end position="486"/>
    </location>
</feature>
<accession>A0ABP0ISF1</accession>
<dbReference type="PROSITE" id="PS00022">
    <property type="entry name" value="EGF_1"/>
    <property type="match status" value="6"/>
</dbReference>
<dbReference type="Pfam" id="PF23106">
    <property type="entry name" value="EGF_Teneurin"/>
    <property type="match status" value="2"/>
</dbReference>
<evidence type="ECO:0000256" key="1">
    <source>
        <dbReference type="ARBA" id="ARBA00022536"/>
    </source>
</evidence>
<evidence type="ECO:0000256" key="5">
    <source>
        <dbReference type="PROSITE-ProRule" id="PRU00076"/>
    </source>
</evidence>
<comment type="caution">
    <text evidence="8">The sequence shown here is derived from an EMBL/GenBank/DDBJ whole genome shotgun (WGS) entry which is preliminary data.</text>
</comment>
<keyword evidence="9" id="KW-1185">Reference proteome</keyword>
<dbReference type="InterPro" id="IPR051216">
    <property type="entry name" value="Teneurin"/>
</dbReference>
<dbReference type="InterPro" id="IPR029071">
    <property type="entry name" value="Ubiquitin-like_domsf"/>
</dbReference>
<evidence type="ECO:0000256" key="3">
    <source>
        <dbReference type="ARBA" id="ARBA00023157"/>
    </source>
</evidence>
<evidence type="ECO:0000256" key="2">
    <source>
        <dbReference type="ARBA" id="ARBA00022737"/>
    </source>
</evidence>
<dbReference type="PROSITE" id="PS50053">
    <property type="entry name" value="UBIQUITIN_2"/>
    <property type="match status" value="1"/>
</dbReference>
<dbReference type="SUPFAM" id="SSF54236">
    <property type="entry name" value="Ubiquitin-like"/>
    <property type="match status" value="1"/>
</dbReference>
<protein>
    <submittedName>
        <fullName evidence="8">Tenascin (TN) (Hexabrachion) (Tenascin-C) (TN-C)</fullName>
    </submittedName>
</protein>
<feature type="domain" description="Ubiquitin-like" evidence="7">
    <location>
        <begin position="14"/>
        <end position="96"/>
    </location>
</feature>
<sequence length="773" mass="79878">MGSEACQACEAVAMSVPVQLMSGKTCILEILPDMTIQEMKQRLKAWHPSEDELTRQLSTPHIVLDGQKLENENETVVSAGISPTADVQVIFTTTPAVECSSRESVPNGRALLDVRIPERVEATHRAVRPDGGVTDPGGIGDECGAAVEAHVMTLAKATGALKVAREALIQAQRVVDHAGASGATAPASSPDAPSPEATVTCEADCSGHGTCEETGCVCGDEWTGSICDIPRCEQNCNQRGMCIHGQCICQEGWHGSACHIKRCPNDCSGAGYCFNGACRCSAGFGGPNCTEVLSVHGSVVVKLKISRPTQPRPGMDGFEETSSLHQLADQKCPENCNQRGVCSPAGKCRCDAGYSGPACEAFCPNACSGQGRCIEGGCLCFAGFSGSDCSVQSCCNGHGSCEVPGTCLCDAGWGGPECSVELLCKDPTCSNHGTCLKGKCHCEEGWGSESCETPLGTCEPKCQHGLCNATTSSCACEEGYTGGDCSVKVATCPKNCNFHGLCLNGECMCGAGWSGRDCSVRYFSPGGVATPDAGEVEETPFGVSNGLRADRALDAQLGPEPSIGLDFQPATTSLPAWGAAAIPTPLAPQAPSLQRLAVSLASKGRICGPEGRCSDRGTCDTSTGRCMCQAGFYGEVCERQHCPGFAESGQECHGNGLCDAGKCLCSPGFGGEVPGSLGLMSCHLRICPLGCGKGHCAEGRCVCPSGWQGETCQDPHCPGGCGHGLCGAATPELPGSCACDAGWVGARCERQAAPDVALAKPQKHVEVEAIRLS</sequence>
<dbReference type="Pfam" id="PF18720">
    <property type="entry name" value="EGF_Tenascin"/>
    <property type="match status" value="1"/>
</dbReference>
<comment type="caution">
    <text evidence="5">Lacks conserved residue(s) required for the propagation of feature annotation.</text>
</comment>
<dbReference type="InterPro" id="IPR000626">
    <property type="entry name" value="Ubiquitin-like_dom"/>
</dbReference>
<evidence type="ECO:0000259" key="6">
    <source>
        <dbReference type="PROSITE" id="PS50026"/>
    </source>
</evidence>
<feature type="disulfide bond" evidence="5">
    <location>
        <begin position="628"/>
        <end position="637"/>
    </location>
</feature>
<dbReference type="CDD" id="cd17039">
    <property type="entry name" value="Ubl_ubiquitin_like"/>
    <property type="match status" value="1"/>
</dbReference>
<dbReference type="Proteomes" id="UP001642464">
    <property type="component" value="Unassembled WGS sequence"/>
</dbReference>
<dbReference type="PROSITE" id="PS50026">
    <property type="entry name" value="EGF_3"/>
    <property type="match status" value="3"/>
</dbReference>